<protein>
    <submittedName>
        <fullName evidence="1">Uncharacterized protein</fullName>
    </submittedName>
</protein>
<dbReference type="RefSeq" id="WP_032734115.1">
    <property type="nucleotide sequence ID" value="NZ_CP040597.1"/>
</dbReference>
<reference evidence="1" key="1">
    <citation type="submission" date="2019-11" db="EMBL/GenBank/DDBJ databases">
        <title>Ceftazidime-avibactam resistant K. pneumoniae.</title>
        <authorList>
            <person name="Di Pilato V."/>
            <person name="Viaggi V."/>
            <person name="Antonelli A."/>
            <person name="Principe L."/>
            <person name="Giani T."/>
            <person name="Luzzaro F."/>
            <person name="Rossolini G.M."/>
        </authorList>
    </citation>
    <scope>NUCLEOTIDE SEQUENCE [LARGE SCALE GENOMIC DNA]</scope>
    <source>
        <strain evidence="1">LC-1825/18</strain>
        <plasmid evidence="1">unnamed1</plasmid>
    </source>
</reference>
<sequence length="171" mass="19359">MNSYIAGVIAISLSFSSLATERQSDLLHTAPTATRSTMLICKAERISDGVATTLAGKAYLEGVGEQILLALIPTTQSGEYLHVSFNAWGFTPFGQVESHEQFTNWTLIHIGRDNLDNGDAFDYTFVDYTSQTGHEIRSRPFMRIYECQRQNKRPEWTRKKSTQKYFSGELY</sequence>
<dbReference type="AlphaFoldDB" id="A0A844PWG7"/>
<organism evidence="1">
    <name type="scientific">Klebsiella pneumoniae subsp. pneumoniae</name>
    <dbReference type="NCBI Taxonomy" id="72407"/>
    <lineage>
        <taxon>Bacteria</taxon>
        <taxon>Pseudomonadati</taxon>
        <taxon>Pseudomonadota</taxon>
        <taxon>Gammaproteobacteria</taxon>
        <taxon>Enterobacterales</taxon>
        <taxon>Enterobacteriaceae</taxon>
        <taxon>Klebsiella/Raoultella group</taxon>
        <taxon>Klebsiella</taxon>
        <taxon>Klebsiella pneumoniae complex</taxon>
    </lineage>
</organism>
<dbReference type="EMBL" id="WNWP01000019">
    <property type="protein sequence ID" value="MUT86549.1"/>
    <property type="molecule type" value="Genomic_DNA"/>
</dbReference>
<geneLocation type="plasmid" evidence="1">
    <name>unnamed1</name>
</geneLocation>
<comment type="caution">
    <text evidence="1">The sequence shown here is derived from an EMBL/GenBank/DDBJ whole genome shotgun (WGS) entry which is preliminary data.</text>
</comment>
<gene>
    <name evidence="1" type="ORF">GLO21_20830</name>
</gene>
<name>A0A844PWG7_KLEPN</name>
<proteinExistence type="predicted"/>
<evidence type="ECO:0000313" key="1">
    <source>
        <dbReference type="EMBL" id="MUT86549.1"/>
    </source>
</evidence>
<accession>A0A844PWG7</accession>
<keyword evidence="1" id="KW-0614">Plasmid</keyword>